<protein>
    <recommendedName>
        <fullName evidence="3">DNA-binding protein</fullName>
    </recommendedName>
</protein>
<sequence length="62" mass="7015">MQPLFAKAQTAARLLDMERPEFLRLGEAGSLPGPNKFGRWDVSQLLAIMRGDAIRMEEELEL</sequence>
<accession>A0A5J5GS25</accession>
<dbReference type="AlphaFoldDB" id="A0A5J5GS25"/>
<evidence type="ECO:0000313" key="1">
    <source>
        <dbReference type="EMBL" id="KAA9010354.1"/>
    </source>
</evidence>
<proteinExistence type="predicted"/>
<dbReference type="RefSeq" id="WP_150443840.1">
    <property type="nucleotide sequence ID" value="NZ_VYQE01000001.1"/>
</dbReference>
<dbReference type="EMBL" id="VYQE01000001">
    <property type="protein sequence ID" value="KAA9010354.1"/>
    <property type="molecule type" value="Genomic_DNA"/>
</dbReference>
<comment type="caution">
    <text evidence="1">The sequence shown here is derived from an EMBL/GenBank/DDBJ whole genome shotgun (WGS) entry which is preliminary data.</text>
</comment>
<evidence type="ECO:0008006" key="3">
    <source>
        <dbReference type="Google" id="ProtNLM"/>
    </source>
</evidence>
<reference evidence="1 2" key="1">
    <citation type="submission" date="2019-09" db="EMBL/GenBank/DDBJ databases">
        <authorList>
            <person name="Park J.-S."/>
            <person name="Choi H.-J."/>
        </authorList>
    </citation>
    <scope>NUCLEOTIDE SEQUENCE [LARGE SCALE GENOMIC DNA]</scope>
    <source>
        <strain evidence="1 2">176SS1-4</strain>
    </source>
</reference>
<dbReference type="Proteomes" id="UP000326554">
    <property type="component" value="Unassembled WGS sequence"/>
</dbReference>
<gene>
    <name evidence="1" type="ORF">F3S47_03670</name>
</gene>
<keyword evidence="2" id="KW-1185">Reference proteome</keyword>
<name>A0A5J5GS25_9RHOB</name>
<evidence type="ECO:0000313" key="2">
    <source>
        <dbReference type="Proteomes" id="UP000326554"/>
    </source>
</evidence>
<organism evidence="1 2">
    <name type="scientific">Histidinibacterium aquaticum</name>
    <dbReference type="NCBI Taxonomy" id="2613962"/>
    <lineage>
        <taxon>Bacteria</taxon>
        <taxon>Pseudomonadati</taxon>
        <taxon>Pseudomonadota</taxon>
        <taxon>Alphaproteobacteria</taxon>
        <taxon>Rhodobacterales</taxon>
        <taxon>Paracoccaceae</taxon>
        <taxon>Histidinibacterium</taxon>
    </lineage>
</organism>